<gene>
    <name evidence="2" type="ORF">Esi_0003_0113</name>
</gene>
<keyword evidence="1" id="KW-0812">Transmembrane</keyword>
<keyword evidence="1" id="KW-0472">Membrane</keyword>
<sequence>MPLKTLKNFLVATGPLALFLFVTATMMLQHIAAICDDEWDACFDDAVCNSCYYDWAESMDEYNECIGDYPEIDYGTEVDWCFVYTASDCCKASVSSKDCLGNTAFVDHTICEANYSATSTEKDACTALTCNEGSVTVLFDDDASTATNGADVAEDDDVGAADDYADAVAGDDADRADDDEEDTADDDADVAADTGAASRVGRSSPGVVLTAVRGIAFLIVAPFLAASL</sequence>
<dbReference type="EMBL" id="FN648486">
    <property type="protein sequence ID" value="CBJ25506.1"/>
    <property type="molecule type" value="Genomic_DNA"/>
</dbReference>
<dbReference type="Proteomes" id="UP000002630">
    <property type="component" value="Linkage Group LG02"/>
</dbReference>
<reference evidence="2 3" key="1">
    <citation type="journal article" date="2010" name="Nature">
        <title>The Ectocarpus genome and the independent evolution of multicellularity in brown algae.</title>
        <authorList>
            <person name="Cock J.M."/>
            <person name="Sterck L."/>
            <person name="Rouze P."/>
            <person name="Scornet D."/>
            <person name="Allen A.E."/>
            <person name="Amoutzias G."/>
            <person name="Anthouard V."/>
            <person name="Artiguenave F."/>
            <person name="Aury J.M."/>
            <person name="Badger J.H."/>
            <person name="Beszteri B."/>
            <person name="Billiau K."/>
            <person name="Bonnet E."/>
            <person name="Bothwell J.H."/>
            <person name="Bowler C."/>
            <person name="Boyen C."/>
            <person name="Brownlee C."/>
            <person name="Carrano C.J."/>
            <person name="Charrier B."/>
            <person name="Cho G.Y."/>
            <person name="Coelho S.M."/>
            <person name="Collen J."/>
            <person name="Corre E."/>
            <person name="Da Silva C."/>
            <person name="Delage L."/>
            <person name="Delaroque N."/>
            <person name="Dittami S.M."/>
            <person name="Doulbeau S."/>
            <person name="Elias M."/>
            <person name="Farnham G."/>
            <person name="Gachon C.M."/>
            <person name="Gschloessl B."/>
            <person name="Heesch S."/>
            <person name="Jabbari K."/>
            <person name="Jubin C."/>
            <person name="Kawai H."/>
            <person name="Kimura K."/>
            <person name="Kloareg B."/>
            <person name="Kupper F.C."/>
            <person name="Lang D."/>
            <person name="Le Bail A."/>
            <person name="Leblanc C."/>
            <person name="Lerouge P."/>
            <person name="Lohr M."/>
            <person name="Lopez P.J."/>
            <person name="Martens C."/>
            <person name="Maumus F."/>
            <person name="Michel G."/>
            <person name="Miranda-Saavedra D."/>
            <person name="Morales J."/>
            <person name="Moreau H."/>
            <person name="Motomura T."/>
            <person name="Nagasato C."/>
            <person name="Napoli C.A."/>
            <person name="Nelson D.R."/>
            <person name="Nyvall-Collen P."/>
            <person name="Peters A.F."/>
            <person name="Pommier C."/>
            <person name="Potin P."/>
            <person name="Poulain J."/>
            <person name="Quesneville H."/>
            <person name="Read B."/>
            <person name="Rensing S.A."/>
            <person name="Ritter A."/>
            <person name="Rousvoal S."/>
            <person name="Samanta M."/>
            <person name="Samson G."/>
            <person name="Schroeder D.C."/>
            <person name="Segurens B."/>
            <person name="Strittmatter M."/>
            <person name="Tonon T."/>
            <person name="Tregear J.W."/>
            <person name="Valentin K."/>
            <person name="von Dassow P."/>
            <person name="Yamagishi T."/>
            <person name="Van de Peer Y."/>
            <person name="Wincker P."/>
        </authorList>
    </citation>
    <scope>NUCLEOTIDE SEQUENCE [LARGE SCALE GENOMIC DNA]</scope>
    <source>
        <strain evidence="3">Ec32 / CCAP1310/4</strain>
    </source>
</reference>
<accession>D7FVY6</accession>
<organism evidence="2 3">
    <name type="scientific">Ectocarpus siliculosus</name>
    <name type="common">Brown alga</name>
    <name type="synonym">Conferva siliculosa</name>
    <dbReference type="NCBI Taxonomy" id="2880"/>
    <lineage>
        <taxon>Eukaryota</taxon>
        <taxon>Sar</taxon>
        <taxon>Stramenopiles</taxon>
        <taxon>Ochrophyta</taxon>
        <taxon>PX clade</taxon>
        <taxon>Phaeophyceae</taxon>
        <taxon>Ectocarpales</taxon>
        <taxon>Ectocarpaceae</taxon>
        <taxon>Ectocarpus</taxon>
    </lineage>
</organism>
<keyword evidence="3" id="KW-1185">Reference proteome</keyword>
<dbReference type="OrthoDB" id="10330840at2759"/>
<evidence type="ECO:0000256" key="1">
    <source>
        <dbReference type="SAM" id="Phobius"/>
    </source>
</evidence>
<feature type="transmembrane region" description="Helical" evidence="1">
    <location>
        <begin position="206"/>
        <end position="226"/>
    </location>
</feature>
<dbReference type="InParanoid" id="D7FVY6"/>
<keyword evidence="1" id="KW-1133">Transmembrane helix</keyword>
<dbReference type="AlphaFoldDB" id="D7FVY6"/>
<name>D7FVY6_ECTSI</name>
<dbReference type="EMBL" id="FN649727">
    <property type="protein sequence ID" value="CBJ25506.1"/>
    <property type="molecule type" value="Genomic_DNA"/>
</dbReference>
<protein>
    <submittedName>
        <fullName evidence="2">Uncharacterized protein</fullName>
    </submittedName>
</protein>
<evidence type="ECO:0000313" key="3">
    <source>
        <dbReference type="Proteomes" id="UP000002630"/>
    </source>
</evidence>
<proteinExistence type="predicted"/>
<evidence type="ECO:0000313" key="2">
    <source>
        <dbReference type="EMBL" id="CBJ25506.1"/>
    </source>
</evidence>